<dbReference type="GO" id="GO:0061630">
    <property type="term" value="F:ubiquitin protein ligase activity"/>
    <property type="evidence" value="ECO:0007669"/>
    <property type="project" value="TreeGrafter"/>
</dbReference>
<keyword evidence="9" id="KW-1185">Reference proteome</keyword>
<evidence type="ECO:0008006" key="10">
    <source>
        <dbReference type="Google" id="ProtNLM"/>
    </source>
</evidence>
<proteinExistence type="predicted"/>
<evidence type="ECO:0000256" key="2">
    <source>
        <dbReference type="ARBA" id="ARBA00022737"/>
    </source>
</evidence>
<evidence type="ECO:0000313" key="8">
    <source>
        <dbReference type="EMBL" id="CAD7633395.1"/>
    </source>
</evidence>
<feature type="domain" description="NHR" evidence="7">
    <location>
        <begin position="160"/>
        <end position="314"/>
    </location>
</feature>
<keyword evidence="2" id="KW-0677">Repeat</keyword>
<dbReference type="InterPro" id="IPR043136">
    <property type="entry name" value="B30.2/SPRY_sf"/>
</dbReference>
<dbReference type="SUPFAM" id="SSF57850">
    <property type="entry name" value="RING/U-box"/>
    <property type="match status" value="1"/>
</dbReference>
<dbReference type="PROSITE" id="PS51065">
    <property type="entry name" value="NHR"/>
    <property type="match status" value="1"/>
</dbReference>
<dbReference type="Gene3D" id="2.60.120.920">
    <property type="match status" value="1"/>
</dbReference>
<dbReference type="InterPro" id="IPR001841">
    <property type="entry name" value="Znf_RING"/>
</dbReference>
<accession>A0A7R9L1W8</accession>
<gene>
    <name evidence="8" type="ORF">OSB1V03_LOCUS13792</name>
</gene>
<evidence type="ECO:0000256" key="4">
    <source>
        <dbReference type="ARBA" id="ARBA00022833"/>
    </source>
</evidence>
<dbReference type="SMART" id="SM00588">
    <property type="entry name" value="NEUZ"/>
    <property type="match status" value="1"/>
</dbReference>
<dbReference type="EMBL" id="CAJPIZ010012664">
    <property type="protein sequence ID" value="CAG2113825.1"/>
    <property type="molecule type" value="Genomic_DNA"/>
</dbReference>
<keyword evidence="3 5" id="KW-0863">Zinc-finger</keyword>
<dbReference type="InterPro" id="IPR006573">
    <property type="entry name" value="NHR_dom"/>
</dbReference>
<evidence type="ECO:0000256" key="5">
    <source>
        <dbReference type="PROSITE-ProRule" id="PRU00175"/>
    </source>
</evidence>
<dbReference type="OrthoDB" id="6078042at2759"/>
<dbReference type="InterPro" id="IPR013083">
    <property type="entry name" value="Znf_RING/FYVE/PHD"/>
</dbReference>
<dbReference type="PROSITE" id="PS50089">
    <property type="entry name" value="ZF_RING_2"/>
    <property type="match status" value="1"/>
</dbReference>
<dbReference type="Pfam" id="PF07177">
    <property type="entry name" value="Neuralized"/>
    <property type="match status" value="1"/>
</dbReference>
<dbReference type="AlphaFoldDB" id="A0A7R9L1W8"/>
<evidence type="ECO:0000313" key="9">
    <source>
        <dbReference type="Proteomes" id="UP000759131"/>
    </source>
</evidence>
<keyword evidence="4" id="KW-0862">Zinc</keyword>
<evidence type="ECO:0000259" key="6">
    <source>
        <dbReference type="PROSITE" id="PS50089"/>
    </source>
</evidence>
<dbReference type="PANTHER" id="PTHR12429">
    <property type="entry name" value="NEURALIZED"/>
    <property type="match status" value="1"/>
</dbReference>
<dbReference type="GO" id="GO:0008270">
    <property type="term" value="F:zinc ion binding"/>
    <property type="evidence" value="ECO:0007669"/>
    <property type="project" value="UniProtKB-KW"/>
</dbReference>
<dbReference type="InterPro" id="IPR037962">
    <property type="entry name" value="Neuralized"/>
</dbReference>
<evidence type="ECO:0000256" key="3">
    <source>
        <dbReference type="ARBA" id="ARBA00022771"/>
    </source>
</evidence>
<dbReference type="FunFam" id="2.60.120.920:FF:000005">
    <property type="entry name" value="Putative E3 ubiquitin-protein ligase NEURL1B"/>
    <property type="match status" value="1"/>
</dbReference>
<reference evidence="8" key="1">
    <citation type="submission" date="2020-11" db="EMBL/GenBank/DDBJ databases">
        <authorList>
            <person name="Tran Van P."/>
        </authorList>
    </citation>
    <scope>NUCLEOTIDE SEQUENCE</scope>
</reference>
<dbReference type="PANTHER" id="PTHR12429:SF6">
    <property type="entry name" value="PROTEIN NEURALIZED"/>
    <property type="match status" value="1"/>
</dbReference>
<sequence length="432" mass="48033">GHLRYNDLLTQHYSTWLGCALGVTPDSPGHLRYNDLLTQHYSTWLGCALGVTPDSPVLPPHLRTTTLWPLNASDVTDVDYDITISDQNNAVHSFDDKEEIVLSLAFVMFLILRAGFGSDIKAVQKPISKPNTVTNSVIMISINSPKLARPANSGTNNLAPILFHSIHGENVRLSADSKGAQRHDSYCKGICFSDRAIRVNEKVCIKFTDISQRWKGAIRFGFTATDPINYSRSSLPKYACPDLTGKPGNWAEALGERFAVRDVLFFYATETGDVHYGVNGEDRGIFFSGVDTDCPLWALIDIYGNTVGIESVDPRQQVVNCRRNSSEVENNIPSYSTIDINRENREPLPQVYRDANFQSSSPKLNDTNSKSEPLNATGNKCNVCYEQPINSVLYMCGHVCRMCRMCRMCYEIAVKQWRGPGSGQCPKCRAGI</sequence>
<dbReference type="Gene3D" id="3.30.40.10">
    <property type="entry name" value="Zinc/RING finger domain, C3HC4 (zinc finger)"/>
    <property type="match status" value="1"/>
</dbReference>
<evidence type="ECO:0000259" key="7">
    <source>
        <dbReference type="PROSITE" id="PS51065"/>
    </source>
</evidence>
<organism evidence="8">
    <name type="scientific">Medioppia subpectinata</name>
    <dbReference type="NCBI Taxonomy" id="1979941"/>
    <lineage>
        <taxon>Eukaryota</taxon>
        <taxon>Metazoa</taxon>
        <taxon>Ecdysozoa</taxon>
        <taxon>Arthropoda</taxon>
        <taxon>Chelicerata</taxon>
        <taxon>Arachnida</taxon>
        <taxon>Acari</taxon>
        <taxon>Acariformes</taxon>
        <taxon>Sarcoptiformes</taxon>
        <taxon>Oribatida</taxon>
        <taxon>Brachypylina</taxon>
        <taxon>Oppioidea</taxon>
        <taxon>Oppiidae</taxon>
        <taxon>Medioppia</taxon>
    </lineage>
</organism>
<dbReference type="Proteomes" id="UP000759131">
    <property type="component" value="Unassembled WGS sequence"/>
</dbReference>
<evidence type="ECO:0000256" key="1">
    <source>
        <dbReference type="ARBA" id="ARBA00022723"/>
    </source>
</evidence>
<feature type="non-terminal residue" evidence="8">
    <location>
        <position position="1"/>
    </location>
</feature>
<feature type="domain" description="RING-type" evidence="6">
    <location>
        <begin position="381"/>
        <end position="429"/>
    </location>
</feature>
<name>A0A7R9L1W8_9ACAR</name>
<protein>
    <recommendedName>
        <fullName evidence="10">Neuralized</fullName>
    </recommendedName>
</protein>
<dbReference type="EMBL" id="OC867239">
    <property type="protein sequence ID" value="CAD7633395.1"/>
    <property type="molecule type" value="Genomic_DNA"/>
</dbReference>
<keyword evidence="1" id="KW-0479">Metal-binding</keyword>